<name>A0A871Y7I2_9ACTN</name>
<protein>
    <submittedName>
        <fullName evidence="3">Cytochrome P450</fullName>
    </submittedName>
    <submittedName>
        <fullName evidence="4">Steroid C26-monooxygenase</fullName>
        <ecNumber evidence="4">1.14.15.28</ecNumber>
    </submittedName>
</protein>
<gene>
    <name evidence="4" type="ORF">HULAa32G3_00012</name>
    <name evidence="3" type="ORF">HULAa55C9_00011</name>
</gene>
<keyword evidence="2 4" id="KW-0560">Oxidoreductase</keyword>
<sequence>MSAPDFTNVPTITGHKATREVLRDTEKYSSDLQGDADVRDYRQIPLEVDPPRHHLFRAALAPYFVKSAIEKFIPDFRKNSEDLLASYFNHESGDVVSTLALPLVMRNLGVILNRPQDVDEWISWGPDVWTAESEQRDGAVLHRYIDQIYKEALKNESDDMWSTVARLEIEGKRVSPLEFKGIVGVLLAGGRDTVVKLLTGMLWHFGNTDDLEKIRSGEVEPNVAIQEMLRFLSPLPLMFRTTVPESTSEELPPDRYVGVSFISANFDETVFENPFAIDFQRGRIPHLSFGFGPHTCIGNHVAEIEAKVFLEVLRDSGLRWKIAQENIRFHKAPYNVVPEQFVSLTLARSSR</sequence>
<evidence type="ECO:0000313" key="3">
    <source>
        <dbReference type="EMBL" id="QOV08896.1"/>
    </source>
</evidence>
<dbReference type="Pfam" id="PF00067">
    <property type="entry name" value="p450"/>
    <property type="match status" value="1"/>
</dbReference>
<dbReference type="Gene3D" id="1.10.630.10">
    <property type="entry name" value="Cytochrome P450"/>
    <property type="match status" value="1"/>
</dbReference>
<dbReference type="GO" id="GO:0005506">
    <property type="term" value="F:iron ion binding"/>
    <property type="evidence" value="ECO:0007669"/>
    <property type="project" value="InterPro"/>
</dbReference>
<dbReference type="PANTHER" id="PTHR46696">
    <property type="entry name" value="P450, PUTATIVE (EUROFUNG)-RELATED"/>
    <property type="match status" value="1"/>
</dbReference>
<dbReference type="EMBL" id="MW122883">
    <property type="protein sequence ID" value="QOV09092.1"/>
    <property type="molecule type" value="Genomic_DNA"/>
</dbReference>
<dbReference type="InterPro" id="IPR036396">
    <property type="entry name" value="Cyt_P450_sf"/>
</dbReference>
<dbReference type="GO" id="GO:0004497">
    <property type="term" value="F:monooxygenase activity"/>
    <property type="evidence" value="ECO:0007669"/>
    <property type="project" value="UniProtKB-KW"/>
</dbReference>
<dbReference type="EC" id="1.14.15.28" evidence="4"/>
<reference evidence="4" key="1">
    <citation type="submission" date="2020-10" db="EMBL/GenBank/DDBJ databases">
        <title>Diverse heliorhodopsins detected via functional metagenomics in peat lake Actinobacteria, Chloroflexi and Archaea.</title>
        <authorList>
            <person name="Chazan A."/>
            <person name="Rozenberg A."/>
            <person name="Tahan R."/>
            <person name="Mannen K."/>
            <person name="Nagata T."/>
            <person name="Yaish S."/>
            <person name="Larom S."/>
            <person name="Kandori H."/>
            <person name="Inoue K."/>
            <person name="Beja O."/>
            <person name="Pushkarev A."/>
        </authorList>
    </citation>
    <scope>NUCLEOTIDE SEQUENCE</scope>
</reference>
<evidence type="ECO:0000256" key="1">
    <source>
        <dbReference type="ARBA" id="ARBA00010617"/>
    </source>
</evidence>
<dbReference type="PROSITE" id="PS00086">
    <property type="entry name" value="CYTOCHROME_P450"/>
    <property type="match status" value="1"/>
</dbReference>
<dbReference type="PANTHER" id="PTHR46696:SF1">
    <property type="entry name" value="CYTOCHROME P450 YJIB-RELATED"/>
    <property type="match status" value="1"/>
</dbReference>
<dbReference type="AlphaFoldDB" id="A0A871Y7I2"/>
<dbReference type="GO" id="GO:0020037">
    <property type="term" value="F:heme binding"/>
    <property type="evidence" value="ECO:0007669"/>
    <property type="project" value="InterPro"/>
</dbReference>
<dbReference type="GO" id="GO:0016705">
    <property type="term" value="F:oxidoreductase activity, acting on paired donors, with incorporation or reduction of molecular oxygen"/>
    <property type="evidence" value="ECO:0007669"/>
    <property type="project" value="InterPro"/>
</dbReference>
<dbReference type="InterPro" id="IPR001128">
    <property type="entry name" value="Cyt_P450"/>
</dbReference>
<dbReference type="InterPro" id="IPR002397">
    <property type="entry name" value="Cyt_P450_B"/>
</dbReference>
<keyword evidence="2" id="KW-0479">Metal-binding</keyword>
<dbReference type="EMBL" id="MW122876">
    <property type="protein sequence ID" value="QOV08896.1"/>
    <property type="molecule type" value="Genomic_DNA"/>
</dbReference>
<comment type="similarity">
    <text evidence="1 2">Belongs to the cytochrome P450 family.</text>
</comment>
<proteinExistence type="inferred from homology"/>
<organism evidence="4">
    <name type="scientific">uncultured Actinomycetes bacterium</name>
    <dbReference type="NCBI Taxonomy" id="152507"/>
    <lineage>
        <taxon>Bacteria</taxon>
        <taxon>Bacillati</taxon>
        <taxon>Actinomycetota</taxon>
        <taxon>Actinomycetes</taxon>
        <taxon>environmental samples</taxon>
    </lineage>
</organism>
<keyword evidence="2" id="KW-0349">Heme</keyword>
<dbReference type="PRINTS" id="PR00359">
    <property type="entry name" value="BP450"/>
</dbReference>
<keyword evidence="2" id="KW-0408">Iron</keyword>
<accession>A0A871Y7I2</accession>
<evidence type="ECO:0000256" key="2">
    <source>
        <dbReference type="RuleBase" id="RU000461"/>
    </source>
</evidence>
<keyword evidence="2" id="KW-0503">Monooxygenase</keyword>
<dbReference type="InterPro" id="IPR017972">
    <property type="entry name" value="Cyt_P450_CS"/>
</dbReference>
<dbReference type="SUPFAM" id="SSF48264">
    <property type="entry name" value="Cytochrome P450"/>
    <property type="match status" value="1"/>
</dbReference>
<evidence type="ECO:0000313" key="4">
    <source>
        <dbReference type="EMBL" id="QOV09092.1"/>
    </source>
</evidence>